<reference evidence="1" key="1">
    <citation type="submission" date="2021-01" db="EMBL/GenBank/DDBJ databases">
        <authorList>
            <consortium name="Genoscope - CEA"/>
            <person name="William W."/>
        </authorList>
    </citation>
    <scope>NUCLEOTIDE SEQUENCE</scope>
</reference>
<proteinExistence type="predicted"/>
<dbReference type="Proteomes" id="UP000692954">
    <property type="component" value="Unassembled WGS sequence"/>
</dbReference>
<organism evidence="1 2">
    <name type="scientific">Paramecium sonneborni</name>
    <dbReference type="NCBI Taxonomy" id="65129"/>
    <lineage>
        <taxon>Eukaryota</taxon>
        <taxon>Sar</taxon>
        <taxon>Alveolata</taxon>
        <taxon>Ciliophora</taxon>
        <taxon>Intramacronucleata</taxon>
        <taxon>Oligohymenophorea</taxon>
        <taxon>Peniculida</taxon>
        <taxon>Parameciidae</taxon>
        <taxon>Paramecium</taxon>
    </lineage>
</organism>
<gene>
    <name evidence="1" type="ORF">PSON_ATCC_30995.1.T2560006</name>
</gene>
<keyword evidence="2" id="KW-1185">Reference proteome</keyword>
<dbReference type="EMBL" id="CAJJDN010000256">
    <property type="protein sequence ID" value="CAD8130008.1"/>
    <property type="molecule type" value="Genomic_DNA"/>
</dbReference>
<sequence length="205" mass="24574">MQLKNGKNENRNEFEIHMFLNQAFVQFHNFSAIIQKIRNLLNYSFLFKKNGKKSKLKLQNLSMILYQIFFKNITIKKLELLLIIVKQHQVIKGLIENLKRTKSLGRVVIKLLKIKIKYLRIFRQKNVRSQQQKSLLEIIKNFFNYENWHLNSELPKRINEMIFESALLSLLEAAFRSCLLLEMSKDFDLIQVIINQQKHQQNIKI</sequence>
<comment type="caution">
    <text evidence="1">The sequence shown here is derived from an EMBL/GenBank/DDBJ whole genome shotgun (WGS) entry which is preliminary data.</text>
</comment>
<accession>A0A8S1RP81</accession>
<dbReference type="AlphaFoldDB" id="A0A8S1RP81"/>
<evidence type="ECO:0000313" key="1">
    <source>
        <dbReference type="EMBL" id="CAD8130008.1"/>
    </source>
</evidence>
<name>A0A8S1RP81_9CILI</name>
<protein>
    <submittedName>
        <fullName evidence="1">Uncharacterized protein</fullName>
    </submittedName>
</protein>
<evidence type="ECO:0000313" key="2">
    <source>
        <dbReference type="Proteomes" id="UP000692954"/>
    </source>
</evidence>